<dbReference type="Gene3D" id="2.130.10.10">
    <property type="entry name" value="YVTN repeat-like/Quinoprotein amine dehydrogenase"/>
    <property type="match status" value="1"/>
</dbReference>
<organism evidence="3 4">
    <name type="scientific">Williamsia serinedens</name>
    <dbReference type="NCBI Taxonomy" id="391736"/>
    <lineage>
        <taxon>Bacteria</taxon>
        <taxon>Bacillati</taxon>
        <taxon>Actinomycetota</taxon>
        <taxon>Actinomycetes</taxon>
        <taxon>Mycobacteriales</taxon>
        <taxon>Nocardiaceae</taxon>
        <taxon>Williamsia</taxon>
    </lineage>
</organism>
<feature type="region of interest" description="Disordered" evidence="1">
    <location>
        <begin position="304"/>
        <end position="328"/>
    </location>
</feature>
<gene>
    <name evidence="3" type="ORF">LX12_000618</name>
</gene>
<dbReference type="PANTHER" id="PTHR47197:SF3">
    <property type="entry name" value="DIHYDRO-HEME D1 DEHYDROGENASE"/>
    <property type="match status" value="1"/>
</dbReference>
<dbReference type="SUPFAM" id="SSF51004">
    <property type="entry name" value="C-terminal (heme d1) domain of cytochrome cd1-nitrite reductase"/>
    <property type="match status" value="2"/>
</dbReference>
<sequence>MPTKTRTAALHSLAVLTCIGLVSACGSDGGGSPAPSSASSTPVAAEPAVAPTPTTRPIGTVIEVGNEPEGVQIGTSGIAAVGVRRPDGIALVDVAARRLIRTVSTQGAPRHLELAGPDGPVILPLETADIVTTMTFDGRFGPIARNVGNLPHDVVLTSDGTYVGTNEHGGGALFIRDGRVIASLPAPPPQPGGVAAVGRYAAMADVQGNGVYVYDGTTRTEVARKQIGVRLTHAQAMSDGLVAFADTDGSAVLVERITPQVVDVARIPTAGKPYGLGWQVSTKTLFVTSTATNTLQVIDMSDPARPRVRGSVPTVQQPNSVSADPTTGTVVVTGSAPGEASSLQIIPADLLPR</sequence>
<evidence type="ECO:0000313" key="4">
    <source>
        <dbReference type="Proteomes" id="UP001205740"/>
    </source>
</evidence>
<dbReference type="EMBL" id="JAMTCG010000001">
    <property type="protein sequence ID" value="MCP2159454.1"/>
    <property type="molecule type" value="Genomic_DNA"/>
</dbReference>
<evidence type="ECO:0000313" key="3">
    <source>
        <dbReference type="EMBL" id="MCP2159454.1"/>
    </source>
</evidence>
<proteinExistence type="predicted"/>
<dbReference type="InterPro" id="IPR015943">
    <property type="entry name" value="WD40/YVTN_repeat-like_dom_sf"/>
</dbReference>
<name>A0ABT1GWT4_9NOCA</name>
<keyword evidence="2" id="KW-0732">Signal</keyword>
<dbReference type="Proteomes" id="UP001205740">
    <property type="component" value="Unassembled WGS sequence"/>
</dbReference>
<feature type="signal peptide" evidence="2">
    <location>
        <begin position="1"/>
        <end position="24"/>
    </location>
</feature>
<feature type="region of interest" description="Disordered" evidence="1">
    <location>
        <begin position="29"/>
        <end position="57"/>
    </location>
</feature>
<evidence type="ECO:0008006" key="5">
    <source>
        <dbReference type="Google" id="ProtNLM"/>
    </source>
</evidence>
<dbReference type="InterPro" id="IPR051200">
    <property type="entry name" value="Host-pathogen_enzymatic-act"/>
</dbReference>
<dbReference type="PANTHER" id="PTHR47197">
    <property type="entry name" value="PROTEIN NIRF"/>
    <property type="match status" value="1"/>
</dbReference>
<keyword evidence="4" id="KW-1185">Reference proteome</keyword>
<feature type="chain" id="PRO_5046428137" description="DNA-binding beta-propeller fold protein YncE" evidence="2">
    <location>
        <begin position="25"/>
        <end position="353"/>
    </location>
</feature>
<reference evidence="3 4" key="1">
    <citation type="submission" date="2022-06" db="EMBL/GenBank/DDBJ databases">
        <title>Genomic Encyclopedia of Archaeal and Bacterial Type Strains, Phase II (KMG-II): from individual species to whole genera.</title>
        <authorList>
            <person name="Goeker M."/>
        </authorList>
    </citation>
    <scope>NUCLEOTIDE SEQUENCE [LARGE SCALE GENOMIC DNA]</scope>
    <source>
        <strain evidence="3 4">DSM 45037</strain>
    </source>
</reference>
<feature type="compositionally biased region" description="Polar residues" evidence="1">
    <location>
        <begin position="313"/>
        <end position="328"/>
    </location>
</feature>
<accession>A0ABT1GWT4</accession>
<evidence type="ECO:0000256" key="2">
    <source>
        <dbReference type="SAM" id="SignalP"/>
    </source>
</evidence>
<protein>
    <recommendedName>
        <fullName evidence="5">DNA-binding beta-propeller fold protein YncE</fullName>
    </recommendedName>
</protein>
<dbReference type="InterPro" id="IPR011048">
    <property type="entry name" value="Haem_d1_sf"/>
</dbReference>
<feature type="compositionally biased region" description="Low complexity" evidence="1">
    <location>
        <begin position="33"/>
        <end position="57"/>
    </location>
</feature>
<dbReference type="PROSITE" id="PS51257">
    <property type="entry name" value="PROKAR_LIPOPROTEIN"/>
    <property type="match status" value="1"/>
</dbReference>
<evidence type="ECO:0000256" key="1">
    <source>
        <dbReference type="SAM" id="MobiDB-lite"/>
    </source>
</evidence>
<comment type="caution">
    <text evidence="3">The sequence shown here is derived from an EMBL/GenBank/DDBJ whole genome shotgun (WGS) entry which is preliminary data.</text>
</comment>
<dbReference type="RefSeq" id="WP_253653023.1">
    <property type="nucleotide sequence ID" value="NZ_BAAAOE010000004.1"/>
</dbReference>